<evidence type="ECO:0000313" key="8">
    <source>
        <dbReference type="Proteomes" id="UP000262621"/>
    </source>
</evidence>
<dbReference type="EMBL" id="QVFU01000009">
    <property type="protein sequence ID" value="RFS46336.1"/>
    <property type="molecule type" value="Genomic_DNA"/>
</dbReference>
<reference evidence="7 8" key="1">
    <citation type="submission" date="2018-08" db="EMBL/GenBank/DDBJ databases">
        <title>Verrucosispora craniellae sp. nov., isolated from a marine sponge in the South China Sea.</title>
        <authorList>
            <person name="Li L."/>
            <person name="Lin H.W."/>
        </authorList>
    </citation>
    <scope>NUCLEOTIDE SEQUENCE [LARGE SCALE GENOMIC DNA]</scope>
    <source>
        <strain evidence="7 8">LHW63014</strain>
    </source>
</reference>
<keyword evidence="8" id="KW-1185">Reference proteome</keyword>
<evidence type="ECO:0000259" key="6">
    <source>
        <dbReference type="PROSITE" id="PS50929"/>
    </source>
</evidence>
<dbReference type="PROSITE" id="PS50929">
    <property type="entry name" value="ABC_TM1F"/>
    <property type="match status" value="1"/>
</dbReference>
<feature type="transmembrane region" description="Helical" evidence="5">
    <location>
        <begin position="68"/>
        <end position="93"/>
    </location>
</feature>
<name>A0A372G0N8_9ACTN</name>
<comment type="subcellular location">
    <subcellularLocation>
        <location evidence="1">Cell membrane</location>
        <topology evidence="1">Multi-pass membrane protein</topology>
    </subcellularLocation>
</comment>
<dbReference type="InterPro" id="IPR036640">
    <property type="entry name" value="ABC1_TM_sf"/>
</dbReference>
<dbReference type="Gene3D" id="1.20.1560.10">
    <property type="entry name" value="ABC transporter type 1, transmembrane domain"/>
    <property type="match status" value="1"/>
</dbReference>
<dbReference type="GO" id="GO:0005886">
    <property type="term" value="C:plasma membrane"/>
    <property type="evidence" value="ECO:0007669"/>
    <property type="project" value="UniProtKB-SubCell"/>
</dbReference>
<sequence>MRDADAQFQRYEASLHEINTAIVEFVRGIGPIKVFATDDKGYQRFHNRSREFARFYLDWVQSTVRAPALLLVLTSRGFALAVSGLGATLLIVYGGLDPIALIPALLLSANIAGPVE</sequence>
<keyword evidence="7" id="KW-0067">ATP-binding</keyword>
<feature type="domain" description="ABC transmembrane type-1" evidence="6">
    <location>
        <begin position="1"/>
        <end position="116"/>
    </location>
</feature>
<keyword evidence="2 5" id="KW-0812">Transmembrane</keyword>
<evidence type="ECO:0000256" key="4">
    <source>
        <dbReference type="ARBA" id="ARBA00023136"/>
    </source>
</evidence>
<dbReference type="InterPro" id="IPR011527">
    <property type="entry name" value="ABC1_TM_dom"/>
</dbReference>
<evidence type="ECO:0000256" key="5">
    <source>
        <dbReference type="SAM" id="Phobius"/>
    </source>
</evidence>
<comment type="caution">
    <text evidence="7">The sequence shown here is derived from an EMBL/GenBank/DDBJ whole genome shotgun (WGS) entry which is preliminary data.</text>
</comment>
<dbReference type="Proteomes" id="UP000262621">
    <property type="component" value="Unassembled WGS sequence"/>
</dbReference>
<dbReference type="GO" id="GO:0005524">
    <property type="term" value="F:ATP binding"/>
    <property type="evidence" value="ECO:0007669"/>
    <property type="project" value="UniProtKB-KW"/>
</dbReference>
<evidence type="ECO:0000256" key="2">
    <source>
        <dbReference type="ARBA" id="ARBA00022692"/>
    </source>
</evidence>
<accession>A0A372G0N8</accession>
<gene>
    <name evidence="7" type="ORF">D0Q02_11150</name>
</gene>
<keyword evidence="3 5" id="KW-1133">Transmembrane helix</keyword>
<protein>
    <submittedName>
        <fullName evidence="7">ABC transporter ATP-binding protein</fullName>
    </submittedName>
</protein>
<proteinExistence type="predicted"/>
<evidence type="ECO:0000256" key="3">
    <source>
        <dbReference type="ARBA" id="ARBA00022989"/>
    </source>
</evidence>
<evidence type="ECO:0000256" key="1">
    <source>
        <dbReference type="ARBA" id="ARBA00004651"/>
    </source>
</evidence>
<organism evidence="7 8">
    <name type="scientific">Micromonospora craniellae</name>
    <dbReference type="NCBI Taxonomy" id="2294034"/>
    <lineage>
        <taxon>Bacteria</taxon>
        <taxon>Bacillati</taxon>
        <taxon>Actinomycetota</taxon>
        <taxon>Actinomycetes</taxon>
        <taxon>Micromonosporales</taxon>
        <taxon>Micromonosporaceae</taxon>
        <taxon>Micromonospora</taxon>
    </lineage>
</organism>
<dbReference type="GO" id="GO:0140359">
    <property type="term" value="F:ABC-type transporter activity"/>
    <property type="evidence" value="ECO:0007669"/>
    <property type="project" value="InterPro"/>
</dbReference>
<evidence type="ECO:0000313" key="7">
    <source>
        <dbReference type="EMBL" id="RFS46336.1"/>
    </source>
</evidence>
<dbReference type="SUPFAM" id="SSF90123">
    <property type="entry name" value="ABC transporter transmembrane region"/>
    <property type="match status" value="1"/>
</dbReference>
<keyword evidence="7" id="KW-0547">Nucleotide-binding</keyword>
<keyword evidence="4 5" id="KW-0472">Membrane</keyword>
<dbReference type="AlphaFoldDB" id="A0A372G0N8"/>